<dbReference type="InterPro" id="IPR027805">
    <property type="entry name" value="Transposase_HTH_dom"/>
</dbReference>
<keyword evidence="3" id="KW-1185">Reference proteome</keyword>
<evidence type="ECO:0000313" key="3">
    <source>
        <dbReference type="Proteomes" id="UP001159427"/>
    </source>
</evidence>
<evidence type="ECO:0000313" key="2">
    <source>
        <dbReference type="EMBL" id="CAH3142609.1"/>
    </source>
</evidence>
<organism evidence="2 3">
    <name type="scientific">Porites evermanni</name>
    <dbReference type="NCBI Taxonomy" id="104178"/>
    <lineage>
        <taxon>Eukaryota</taxon>
        <taxon>Metazoa</taxon>
        <taxon>Cnidaria</taxon>
        <taxon>Anthozoa</taxon>
        <taxon>Hexacorallia</taxon>
        <taxon>Scleractinia</taxon>
        <taxon>Fungiina</taxon>
        <taxon>Poritidae</taxon>
        <taxon>Porites</taxon>
    </lineage>
</organism>
<protein>
    <recommendedName>
        <fullName evidence="1">Transposase Helix-turn-helix domain-containing protein</fullName>
    </recommendedName>
</protein>
<dbReference type="PANTHER" id="PTHR23080">
    <property type="entry name" value="THAP DOMAIN PROTEIN"/>
    <property type="match status" value="1"/>
</dbReference>
<feature type="domain" description="Transposase Helix-turn-helix" evidence="1">
    <location>
        <begin position="75"/>
        <end position="127"/>
    </location>
</feature>
<dbReference type="PANTHER" id="PTHR23080:SF144">
    <property type="entry name" value="SPINDLE AND KINETOCHORE ASSOCIATED COMPLEX SUBUNIT 3"/>
    <property type="match status" value="1"/>
</dbReference>
<evidence type="ECO:0000259" key="1">
    <source>
        <dbReference type="Pfam" id="PF13613"/>
    </source>
</evidence>
<proteinExistence type="predicted"/>
<dbReference type="Pfam" id="PF13613">
    <property type="entry name" value="HTH_Tnp_4"/>
    <property type="match status" value="1"/>
</dbReference>
<comment type="caution">
    <text evidence="2">The sequence shown here is derived from an EMBL/GenBank/DDBJ whole genome shotgun (WGS) entry which is preliminary data.</text>
</comment>
<reference evidence="2 3" key="1">
    <citation type="submission" date="2022-05" db="EMBL/GenBank/DDBJ databases">
        <authorList>
            <consortium name="Genoscope - CEA"/>
            <person name="William W."/>
        </authorList>
    </citation>
    <scope>NUCLEOTIDE SEQUENCE [LARGE SCALE GENOMIC DNA]</scope>
</reference>
<dbReference type="EMBL" id="CALNXI010000840">
    <property type="protein sequence ID" value="CAH3142609.1"/>
    <property type="molecule type" value="Genomic_DNA"/>
</dbReference>
<sequence>MCTQTDVFRRKFYDANSQTKDFDYLFASNKKVIKFDKEYFRNSEDKVLFYTGLPSYEILNFVFELVSPSVSCRFHSLSPFQEFVMVLIKLRLDVPLQDLACHFNISVPTVSRTFHSWLMTMDIRLSPFVHWPDRESLIRTMPQCFKFSFGTKTTVIIDCFEIFIEKPTNLLAKA</sequence>
<gene>
    <name evidence="2" type="ORF">PEVE_00042574</name>
</gene>
<dbReference type="Proteomes" id="UP001159427">
    <property type="component" value="Unassembled WGS sequence"/>
</dbReference>
<name>A0ABN8PJ15_9CNID</name>
<accession>A0ABN8PJ15</accession>